<dbReference type="SUPFAM" id="SSF53335">
    <property type="entry name" value="S-adenosyl-L-methionine-dependent methyltransferases"/>
    <property type="match status" value="1"/>
</dbReference>
<dbReference type="GO" id="GO:0008170">
    <property type="term" value="F:N-methyltransferase activity"/>
    <property type="evidence" value="ECO:0007669"/>
    <property type="project" value="InterPro"/>
</dbReference>
<keyword evidence="3" id="KW-0808">Transferase</keyword>
<evidence type="ECO:0000259" key="2">
    <source>
        <dbReference type="Pfam" id="PF21106"/>
    </source>
</evidence>
<proteinExistence type="predicted"/>
<dbReference type="Gene3D" id="3.40.50.150">
    <property type="entry name" value="Vaccinia Virus protein VP39"/>
    <property type="match status" value="1"/>
</dbReference>
<dbReference type="PANTHER" id="PTHR41313">
    <property type="entry name" value="ADENINE-SPECIFIC METHYLTRANSFERASE"/>
    <property type="match status" value="1"/>
</dbReference>
<comment type="caution">
    <text evidence="3">The sequence shown here is derived from an EMBL/GenBank/DDBJ whole genome shotgun (WGS) entry which is preliminary data.</text>
</comment>
<reference evidence="3 4" key="1">
    <citation type="journal article" date="2015" name="Genome Announc.">
        <title>Expanding the biotechnology potential of lactobacilli through comparative genomics of 213 strains and associated genera.</title>
        <authorList>
            <person name="Sun Z."/>
            <person name="Harris H.M."/>
            <person name="McCann A."/>
            <person name="Guo C."/>
            <person name="Argimon S."/>
            <person name="Zhang W."/>
            <person name="Yang X."/>
            <person name="Jeffery I.B."/>
            <person name="Cooney J.C."/>
            <person name="Kagawa T.F."/>
            <person name="Liu W."/>
            <person name="Song Y."/>
            <person name="Salvetti E."/>
            <person name="Wrobel A."/>
            <person name="Rasinkangas P."/>
            <person name="Parkhill J."/>
            <person name="Rea M.C."/>
            <person name="O'Sullivan O."/>
            <person name="Ritari J."/>
            <person name="Douillard F.P."/>
            <person name="Paul Ross R."/>
            <person name="Yang R."/>
            <person name="Briner A.E."/>
            <person name="Felis G.E."/>
            <person name="de Vos W.M."/>
            <person name="Barrangou R."/>
            <person name="Klaenhammer T.R."/>
            <person name="Caufield P.W."/>
            <person name="Cui Y."/>
            <person name="Zhang H."/>
            <person name="O'Toole P.W."/>
        </authorList>
    </citation>
    <scope>NUCLEOTIDE SEQUENCE [LARGE SCALE GENOMIC DNA]</scope>
    <source>
        <strain evidence="3 4">DSM 20605</strain>
    </source>
</reference>
<dbReference type="Gene3D" id="1.10.150.470">
    <property type="match status" value="1"/>
</dbReference>
<dbReference type="PANTHER" id="PTHR41313:SF1">
    <property type="entry name" value="DNA METHYLASE ADENINE-SPECIFIC DOMAIN-CONTAINING PROTEIN"/>
    <property type="match status" value="1"/>
</dbReference>
<dbReference type="InterPro" id="IPR016843">
    <property type="entry name" value="S-AdoMet-dep_Ade-MeTrfase_prd"/>
</dbReference>
<name>A0A0R2C5U3_9LACO</name>
<dbReference type="AlphaFoldDB" id="A0A0R2C5U3"/>
<dbReference type="eggNOG" id="COG0827">
    <property type="taxonomic scope" value="Bacteria"/>
</dbReference>
<dbReference type="InterPro" id="IPR003356">
    <property type="entry name" value="DNA_methylase_A-5"/>
</dbReference>
<feature type="domain" description="DNA methylase adenine-specific" evidence="1">
    <location>
        <begin position="99"/>
        <end position="303"/>
    </location>
</feature>
<dbReference type="PATRIC" id="fig|1133569.4.peg.1574"/>
<accession>A0A0R2C5U3</accession>
<evidence type="ECO:0000313" key="3">
    <source>
        <dbReference type="EMBL" id="KRM87022.1"/>
    </source>
</evidence>
<dbReference type="RefSeq" id="WP_056970659.1">
    <property type="nucleotide sequence ID" value="NZ_AYYX01000041.1"/>
</dbReference>
<dbReference type="GO" id="GO:0003677">
    <property type="term" value="F:DNA binding"/>
    <property type="evidence" value="ECO:0007669"/>
    <property type="project" value="InterPro"/>
</dbReference>
<feature type="domain" description="YtxK-like N-terminal helical" evidence="2">
    <location>
        <begin position="10"/>
        <end position="86"/>
    </location>
</feature>
<keyword evidence="4" id="KW-1185">Reference proteome</keyword>
<protein>
    <submittedName>
        <fullName evidence="3">Adenine-specific DNA methylase</fullName>
    </submittedName>
</protein>
<sequence>MEIKKVKQGFDLFLESVNLLMKSLNSSFLDALIESGDNLNTGQIMVENGHPTEAEQKKLTEIYQQFSNLALTAEQKRQVIQFALFRAQSVDKIQATHQLTPDSIGVLIADFLKSFLPTSRPIVLVDPTVGTANLLLTLDHFLQKAGFSNLEFWGIDNDDTLLAIASMSVQLQQTQIELYHQDAIDPWITPKADIIVADLPVGYYPLDEKTKNFTSRSVKGHSFVHHLLIEQSLLQLKPNGLGIFLVPKFIFQTAEAKALLKVIQSFAHFQGLLNLPADLFASKEAQKSLLILQKKGPIAKQAVPVLIGEFPIIKDHAKLENFVEQVKSWQHKNLFY</sequence>
<dbReference type="InterPro" id="IPR029063">
    <property type="entry name" value="SAM-dependent_MTases_sf"/>
</dbReference>
<dbReference type="PIRSF" id="PIRSF026567">
    <property type="entry name" value="Adenine_mtase_bact_prd"/>
    <property type="match status" value="1"/>
</dbReference>
<dbReference type="InterPro" id="IPR048375">
    <property type="entry name" value="YtxK-like_N"/>
</dbReference>
<keyword evidence="3" id="KW-0489">Methyltransferase</keyword>
<dbReference type="EMBL" id="AYYX01000041">
    <property type="protein sequence ID" value="KRM87022.1"/>
    <property type="molecule type" value="Genomic_DNA"/>
</dbReference>
<gene>
    <name evidence="3" type="ORF">FD21_GL001436</name>
</gene>
<dbReference type="Pfam" id="PF02384">
    <property type="entry name" value="N6_Mtase"/>
    <property type="match status" value="1"/>
</dbReference>
<evidence type="ECO:0000313" key="4">
    <source>
        <dbReference type="Proteomes" id="UP000051576"/>
    </source>
</evidence>
<dbReference type="InterPro" id="IPR052933">
    <property type="entry name" value="DNA_Protect_Modify"/>
</dbReference>
<dbReference type="GO" id="GO:0032259">
    <property type="term" value="P:methylation"/>
    <property type="evidence" value="ECO:0007669"/>
    <property type="project" value="UniProtKB-KW"/>
</dbReference>
<dbReference type="Proteomes" id="UP000051576">
    <property type="component" value="Unassembled WGS sequence"/>
</dbReference>
<dbReference type="Pfam" id="PF21106">
    <property type="entry name" value="YtxK_like"/>
    <property type="match status" value="1"/>
</dbReference>
<evidence type="ECO:0000259" key="1">
    <source>
        <dbReference type="Pfam" id="PF02384"/>
    </source>
</evidence>
<dbReference type="STRING" id="1133569.FD21_GL001436"/>
<organism evidence="3 4">
    <name type="scientific">Liquorilactobacillus vini DSM 20605</name>
    <dbReference type="NCBI Taxonomy" id="1133569"/>
    <lineage>
        <taxon>Bacteria</taxon>
        <taxon>Bacillati</taxon>
        <taxon>Bacillota</taxon>
        <taxon>Bacilli</taxon>
        <taxon>Lactobacillales</taxon>
        <taxon>Lactobacillaceae</taxon>
        <taxon>Liquorilactobacillus</taxon>
    </lineage>
</organism>